<organism evidence="2">
    <name type="scientific">Arundo donax</name>
    <name type="common">Giant reed</name>
    <name type="synonym">Donax arundinaceus</name>
    <dbReference type="NCBI Taxonomy" id="35708"/>
    <lineage>
        <taxon>Eukaryota</taxon>
        <taxon>Viridiplantae</taxon>
        <taxon>Streptophyta</taxon>
        <taxon>Embryophyta</taxon>
        <taxon>Tracheophyta</taxon>
        <taxon>Spermatophyta</taxon>
        <taxon>Magnoliopsida</taxon>
        <taxon>Liliopsida</taxon>
        <taxon>Poales</taxon>
        <taxon>Poaceae</taxon>
        <taxon>PACMAD clade</taxon>
        <taxon>Arundinoideae</taxon>
        <taxon>Arundineae</taxon>
        <taxon>Arundo</taxon>
    </lineage>
</organism>
<sequence>MRMHRKPLPTSRLSVHSTDSSRYSGL</sequence>
<accession>A0A0A9G3M3</accession>
<feature type="region of interest" description="Disordered" evidence="1">
    <location>
        <begin position="1"/>
        <end position="26"/>
    </location>
</feature>
<reference evidence="2" key="2">
    <citation type="journal article" date="2015" name="Data Brief">
        <title>Shoot transcriptome of the giant reed, Arundo donax.</title>
        <authorList>
            <person name="Barrero R.A."/>
            <person name="Guerrero F.D."/>
            <person name="Moolhuijzen P."/>
            <person name="Goolsby J.A."/>
            <person name="Tidwell J."/>
            <person name="Bellgard S.E."/>
            <person name="Bellgard M.I."/>
        </authorList>
    </citation>
    <scope>NUCLEOTIDE SEQUENCE</scope>
    <source>
        <tissue evidence="2">Shoot tissue taken approximately 20 cm above the soil surface</tissue>
    </source>
</reference>
<name>A0A0A9G3M3_ARUDO</name>
<protein>
    <submittedName>
        <fullName evidence="2">Uncharacterized protein</fullName>
    </submittedName>
</protein>
<proteinExistence type="predicted"/>
<evidence type="ECO:0000313" key="2">
    <source>
        <dbReference type="EMBL" id="JAE15258.1"/>
    </source>
</evidence>
<feature type="compositionally biased region" description="Polar residues" evidence="1">
    <location>
        <begin position="11"/>
        <end position="26"/>
    </location>
</feature>
<dbReference type="EMBL" id="GBRH01182638">
    <property type="protein sequence ID" value="JAE15258.1"/>
    <property type="molecule type" value="Transcribed_RNA"/>
</dbReference>
<dbReference type="AlphaFoldDB" id="A0A0A9G3M3"/>
<reference evidence="2" key="1">
    <citation type="submission" date="2014-09" db="EMBL/GenBank/DDBJ databases">
        <authorList>
            <person name="Magalhaes I.L.F."/>
            <person name="Oliveira U."/>
            <person name="Santos F.R."/>
            <person name="Vidigal T.H.D.A."/>
            <person name="Brescovit A.D."/>
            <person name="Santos A.J."/>
        </authorList>
    </citation>
    <scope>NUCLEOTIDE SEQUENCE</scope>
    <source>
        <tissue evidence="2">Shoot tissue taken approximately 20 cm above the soil surface</tissue>
    </source>
</reference>
<evidence type="ECO:0000256" key="1">
    <source>
        <dbReference type="SAM" id="MobiDB-lite"/>
    </source>
</evidence>